<dbReference type="Gene3D" id="3.10.450.40">
    <property type="match status" value="1"/>
</dbReference>
<dbReference type="Pfam" id="PF17881">
    <property type="entry name" value="TseB"/>
    <property type="match status" value="1"/>
</dbReference>
<keyword evidence="4" id="KW-1185">Reference proteome</keyword>
<dbReference type="InterPro" id="IPR041401">
    <property type="entry name" value="TseB-like_dom"/>
</dbReference>
<dbReference type="RefSeq" id="WP_168548845.1">
    <property type="nucleotide sequence ID" value="NZ_JAAXPR010000005.1"/>
</dbReference>
<dbReference type="EMBL" id="JAAXPR010000005">
    <property type="protein sequence ID" value="NKZ20088.1"/>
    <property type="molecule type" value="Genomic_DNA"/>
</dbReference>
<accession>A0A7X6S0C8</accession>
<reference evidence="3 4" key="1">
    <citation type="submission" date="2020-04" db="EMBL/GenBank/DDBJ databases">
        <title>MicrobeNet Type strains.</title>
        <authorList>
            <person name="Nicholson A.C."/>
        </authorList>
    </citation>
    <scope>NUCLEOTIDE SEQUENCE [LARGE SCALE GENOMIC DNA]</scope>
    <source>
        <strain evidence="3 4">CCUG 69612</strain>
    </source>
</reference>
<sequence length="157" mass="17427">MKRRLSTGKQVVLGLALLLVVLVVSGLMIFYYALYPYRSARKDVEALVKQHMALSEVNQFAIFHHQESYYSLKAKGERGESLLILVPQAGETILVYHETEGISASHAEEVAKASGATSIQKTTFGLLDQVPIWEVVADGTYYYIRFKEGDLVSGEGL</sequence>
<feature type="transmembrane region" description="Helical" evidence="1">
    <location>
        <begin position="12"/>
        <end position="34"/>
    </location>
</feature>
<comment type="caution">
    <text evidence="3">The sequence shown here is derived from an EMBL/GenBank/DDBJ whole genome shotgun (WGS) entry which is preliminary data.</text>
</comment>
<protein>
    <submittedName>
        <fullName evidence="3">DUF5590 domain-containing protein</fullName>
    </submittedName>
</protein>
<evidence type="ECO:0000259" key="2">
    <source>
        <dbReference type="Pfam" id="PF17881"/>
    </source>
</evidence>
<keyword evidence="1" id="KW-1133">Transmembrane helix</keyword>
<dbReference type="InterPro" id="IPR046350">
    <property type="entry name" value="Cystatin_sf"/>
</dbReference>
<dbReference type="Proteomes" id="UP000522720">
    <property type="component" value="Unassembled WGS sequence"/>
</dbReference>
<dbReference type="SUPFAM" id="SSF54403">
    <property type="entry name" value="Cystatin/monellin"/>
    <property type="match status" value="2"/>
</dbReference>
<evidence type="ECO:0000313" key="4">
    <source>
        <dbReference type="Proteomes" id="UP000522720"/>
    </source>
</evidence>
<gene>
    <name evidence="3" type="ORF">HF992_04375</name>
</gene>
<evidence type="ECO:0000256" key="1">
    <source>
        <dbReference type="SAM" id="Phobius"/>
    </source>
</evidence>
<proteinExistence type="predicted"/>
<feature type="domain" description="Cell wall elongation regulator TseB-like" evidence="2">
    <location>
        <begin position="46"/>
        <end position="87"/>
    </location>
</feature>
<evidence type="ECO:0000313" key="3">
    <source>
        <dbReference type="EMBL" id="NKZ20088.1"/>
    </source>
</evidence>
<keyword evidence="1" id="KW-0472">Membrane</keyword>
<keyword evidence="1" id="KW-0812">Transmembrane</keyword>
<dbReference type="AlphaFoldDB" id="A0A7X6S0C8"/>
<organism evidence="3 4">
    <name type="scientific">Streptococcus ovuberis</name>
    <dbReference type="NCBI Taxonomy" id="1936207"/>
    <lineage>
        <taxon>Bacteria</taxon>
        <taxon>Bacillati</taxon>
        <taxon>Bacillota</taxon>
        <taxon>Bacilli</taxon>
        <taxon>Lactobacillales</taxon>
        <taxon>Streptococcaceae</taxon>
        <taxon>Streptococcus</taxon>
    </lineage>
</organism>
<name>A0A7X6S0C8_9STRE</name>